<dbReference type="AlphaFoldDB" id="A0A5C3KIU3"/>
<gene>
    <name evidence="2" type="ORF">FA15DRAFT_143612</name>
</gene>
<feature type="region of interest" description="Disordered" evidence="1">
    <location>
        <begin position="633"/>
        <end position="704"/>
    </location>
</feature>
<feature type="compositionally biased region" description="Basic and acidic residues" evidence="1">
    <location>
        <begin position="642"/>
        <end position="655"/>
    </location>
</feature>
<feature type="region of interest" description="Disordered" evidence="1">
    <location>
        <begin position="931"/>
        <end position="975"/>
    </location>
</feature>
<feature type="region of interest" description="Disordered" evidence="1">
    <location>
        <begin position="126"/>
        <end position="152"/>
    </location>
</feature>
<feature type="region of interest" description="Disordered" evidence="1">
    <location>
        <begin position="257"/>
        <end position="332"/>
    </location>
</feature>
<accession>A0A5C3KIU3</accession>
<feature type="compositionally biased region" description="Basic and acidic residues" evidence="1">
    <location>
        <begin position="126"/>
        <end position="136"/>
    </location>
</feature>
<feature type="region of interest" description="Disordered" evidence="1">
    <location>
        <begin position="167"/>
        <end position="241"/>
    </location>
</feature>
<dbReference type="OrthoDB" id="10687949at2759"/>
<feature type="region of interest" description="Disordered" evidence="1">
    <location>
        <begin position="354"/>
        <end position="404"/>
    </location>
</feature>
<feature type="region of interest" description="Disordered" evidence="1">
    <location>
        <begin position="1"/>
        <end position="93"/>
    </location>
</feature>
<proteinExistence type="predicted"/>
<feature type="compositionally biased region" description="Polar residues" evidence="1">
    <location>
        <begin position="756"/>
        <end position="778"/>
    </location>
</feature>
<feature type="compositionally biased region" description="Polar residues" evidence="1">
    <location>
        <begin position="196"/>
        <end position="221"/>
    </location>
</feature>
<feature type="compositionally biased region" description="Low complexity" evidence="1">
    <location>
        <begin position="63"/>
        <end position="79"/>
    </location>
</feature>
<feature type="compositionally biased region" description="Low complexity" evidence="1">
    <location>
        <begin position="430"/>
        <end position="445"/>
    </location>
</feature>
<evidence type="ECO:0000313" key="2">
    <source>
        <dbReference type="EMBL" id="TFK20106.1"/>
    </source>
</evidence>
<feature type="compositionally biased region" description="Polar residues" evidence="1">
    <location>
        <begin position="931"/>
        <end position="951"/>
    </location>
</feature>
<feature type="compositionally biased region" description="Basic residues" evidence="1">
    <location>
        <begin position="391"/>
        <end position="402"/>
    </location>
</feature>
<dbReference type="EMBL" id="ML210312">
    <property type="protein sequence ID" value="TFK20106.1"/>
    <property type="molecule type" value="Genomic_DNA"/>
</dbReference>
<dbReference type="Proteomes" id="UP000307440">
    <property type="component" value="Unassembled WGS sequence"/>
</dbReference>
<feature type="compositionally biased region" description="Basic and acidic residues" evidence="1">
    <location>
        <begin position="744"/>
        <end position="754"/>
    </location>
</feature>
<organism evidence="2 3">
    <name type="scientific">Coprinopsis marcescibilis</name>
    <name type="common">Agaric fungus</name>
    <name type="synonym">Psathyrella marcescibilis</name>
    <dbReference type="NCBI Taxonomy" id="230819"/>
    <lineage>
        <taxon>Eukaryota</taxon>
        <taxon>Fungi</taxon>
        <taxon>Dikarya</taxon>
        <taxon>Basidiomycota</taxon>
        <taxon>Agaricomycotina</taxon>
        <taxon>Agaricomycetes</taxon>
        <taxon>Agaricomycetidae</taxon>
        <taxon>Agaricales</taxon>
        <taxon>Agaricineae</taxon>
        <taxon>Psathyrellaceae</taxon>
        <taxon>Coprinopsis</taxon>
    </lineage>
</organism>
<feature type="region of interest" description="Disordered" evidence="1">
    <location>
        <begin position="564"/>
        <end position="599"/>
    </location>
</feature>
<feature type="compositionally biased region" description="Low complexity" evidence="1">
    <location>
        <begin position="1"/>
        <end position="40"/>
    </location>
</feature>
<reference evidence="2 3" key="1">
    <citation type="journal article" date="2019" name="Nat. Ecol. Evol.">
        <title>Megaphylogeny resolves global patterns of mushroom evolution.</title>
        <authorList>
            <person name="Varga T."/>
            <person name="Krizsan K."/>
            <person name="Foldi C."/>
            <person name="Dima B."/>
            <person name="Sanchez-Garcia M."/>
            <person name="Sanchez-Ramirez S."/>
            <person name="Szollosi G.J."/>
            <person name="Szarkandi J.G."/>
            <person name="Papp V."/>
            <person name="Albert L."/>
            <person name="Andreopoulos W."/>
            <person name="Angelini C."/>
            <person name="Antonin V."/>
            <person name="Barry K.W."/>
            <person name="Bougher N.L."/>
            <person name="Buchanan P."/>
            <person name="Buyck B."/>
            <person name="Bense V."/>
            <person name="Catcheside P."/>
            <person name="Chovatia M."/>
            <person name="Cooper J."/>
            <person name="Damon W."/>
            <person name="Desjardin D."/>
            <person name="Finy P."/>
            <person name="Geml J."/>
            <person name="Haridas S."/>
            <person name="Hughes K."/>
            <person name="Justo A."/>
            <person name="Karasinski D."/>
            <person name="Kautmanova I."/>
            <person name="Kiss B."/>
            <person name="Kocsube S."/>
            <person name="Kotiranta H."/>
            <person name="LaButti K.M."/>
            <person name="Lechner B.E."/>
            <person name="Liimatainen K."/>
            <person name="Lipzen A."/>
            <person name="Lukacs Z."/>
            <person name="Mihaltcheva S."/>
            <person name="Morgado L.N."/>
            <person name="Niskanen T."/>
            <person name="Noordeloos M.E."/>
            <person name="Ohm R.A."/>
            <person name="Ortiz-Santana B."/>
            <person name="Ovrebo C."/>
            <person name="Racz N."/>
            <person name="Riley R."/>
            <person name="Savchenko A."/>
            <person name="Shiryaev A."/>
            <person name="Soop K."/>
            <person name="Spirin V."/>
            <person name="Szebenyi C."/>
            <person name="Tomsovsky M."/>
            <person name="Tulloss R.E."/>
            <person name="Uehling J."/>
            <person name="Grigoriev I.V."/>
            <person name="Vagvolgyi C."/>
            <person name="Papp T."/>
            <person name="Martin F.M."/>
            <person name="Miettinen O."/>
            <person name="Hibbett D.S."/>
            <person name="Nagy L.G."/>
        </authorList>
    </citation>
    <scope>NUCLEOTIDE SEQUENCE [LARGE SCALE GENOMIC DNA]</scope>
    <source>
        <strain evidence="2 3">CBS 121175</strain>
    </source>
</reference>
<feature type="compositionally biased region" description="Basic and acidic residues" evidence="1">
    <location>
        <begin position="354"/>
        <end position="368"/>
    </location>
</feature>
<evidence type="ECO:0000256" key="1">
    <source>
        <dbReference type="SAM" id="MobiDB-lite"/>
    </source>
</evidence>
<sequence length="989" mass="105815">MQNQQQIQKQQEIHKQQQIQKQYQIQKQQQQASQPTPQRQVLDADVFAQVQRRFTQGPNPLWGQPQQAVAGGAANESNGNGPGGQALPPQQSGYKYLQGLGQNVPGAAGRGRAHTIASLFARVGRKDVNKDKDREGGAQFTRVPDTGYFQSKLPVPTVVTPAVVEVPATQPQPTAKNVLPSGIPPPEPIEVRPALSASQKGHPQGRGRSQSHSQGNPSGPGQSKGGAAVQGGRSRAVSVSSTRTVVPLEGYIPTFDATTNSIALPPPHEMGGRMSVLGHATGDAEGGPQRRSSEDSVLSTTTSVRARRTAEKGKRKANGNRNGAGNGEYFDQTHENSRNLSTFDSSDLRDYGLDYDFDSDKPGGRDENSLGTLRNHRRRDHRPREQEQHGHPRLKSRHRRSPSVRSFDYAYGDDADNHSIYSFGTAKILSSTPRSRLPVRSSRSSNLNGHDHSLFMNDGDGDLDKVGTEGGSAAPAPHQADNRRQARRARGLDAVSNRSSGSGSGSAGSVGPYTIASTRISQYDLLSRSPANHSTSSDYVEGSGVRGGGMHGVYEAAEPARYGRSGGGKSVMTPETPSPLPPGVEARKKPVGSGLAHGRGAASHLAPAMGQAQQQASGAQPRDTVEYWRSMTSDMSGPVLNDGDRRSNVQGRERGSTISGSTGRDVFGPATRNPLAIERPRTVEPRTSEHLTKGALRQGQGYPPLSAASAWEGIRNVAKNEDNTGSMHRPAEKVVQQRAAPTHTDSRDYNRDRPYQQLNSSPNTLVTPSRSTNVNVDSYGNLRPPNVHRSGTSGTIPEIGVETPVSFLHLRSIRCVTDVFVISGPFQSMTPTTLSDGTFLDPSLLMPGSTQVVPSSRQLTPSATASHSGQQHEYVGYYIAPPFPTIEYGEMAVNMSHGHTSGGSHYNHFQPDNPPGFVVPLSPIPAMTNLRPSGTPGTQSRSAVGISSPSNDGAYRGHYTNPAAERGTSTGFLSPARLDRPISLFSSVE</sequence>
<name>A0A5C3KIU3_COPMA</name>
<protein>
    <submittedName>
        <fullName evidence="2">Uncharacterized protein</fullName>
    </submittedName>
</protein>
<feature type="compositionally biased region" description="Basic and acidic residues" evidence="1">
    <location>
        <begin position="678"/>
        <end position="692"/>
    </location>
</feature>
<feature type="region of interest" description="Disordered" evidence="1">
    <location>
        <begin position="720"/>
        <end position="795"/>
    </location>
</feature>
<evidence type="ECO:0000313" key="3">
    <source>
        <dbReference type="Proteomes" id="UP000307440"/>
    </source>
</evidence>
<keyword evidence="3" id="KW-1185">Reference proteome</keyword>
<feature type="region of interest" description="Disordered" evidence="1">
    <location>
        <begin position="430"/>
        <end position="512"/>
    </location>
</feature>